<dbReference type="OrthoDB" id="3259198at2759"/>
<protein>
    <submittedName>
        <fullName evidence="1">Uncharacterized protein</fullName>
    </submittedName>
</protein>
<evidence type="ECO:0000313" key="1">
    <source>
        <dbReference type="EMBL" id="KIM76319.1"/>
    </source>
</evidence>
<dbReference type="AlphaFoldDB" id="A0A0C3F8S1"/>
<organism evidence="1 2">
    <name type="scientific">Piloderma croceum (strain F 1598)</name>
    <dbReference type="NCBI Taxonomy" id="765440"/>
    <lineage>
        <taxon>Eukaryota</taxon>
        <taxon>Fungi</taxon>
        <taxon>Dikarya</taxon>
        <taxon>Basidiomycota</taxon>
        <taxon>Agaricomycotina</taxon>
        <taxon>Agaricomycetes</taxon>
        <taxon>Agaricomycetidae</taxon>
        <taxon>Atheliales</taxon>
        <taxon>Atheliaceae</taxon>
        <taxon>Piloderma</taxon>
    </lineage>
</organism>
<sequence>MPQTMILWRNVWKLFTVMTVSSFVLKKLNFTLLKTISAAKKDKKKKDEYEDAYQDSVTAPLGCEYYDDAVGQNDGNSEANDMPESEDPKLLLTEVFSAIEKCRQAWLTEVTISLRRVENALKETALMLTLDVQTQWASTH</sequence>
<gene>
    <name evidence="1" type="ORF">PILCRDRAFT_12912</name>
</gene>
<reference evidence="2" key="2">
    <citation type="submission" date="2015-01" db="EMBL/GenBank/DDBJ databases">
        <title>Evolutionary Origins and Diversification of the Mycorrhizal Mutualists.</title>
        <authorList>
            <consortium name="DOE Joint Genome Institute"/>
            <consortium name="Mycorrhizal Genomics Consortium"/>
            <person name="Kohler A."/>
            <person name="Kuo A."/>
            <person name="Nagy L.G."/>
            <person name="Floudas D."/>
            <person name="Copeland A."/>
            <person name="Barry K.W."/>
            <person name="Cichocki N."/>
            <person name="Veneault-Fourrey C."/>
            <person name="LaButti K."/>
            <person name="Lindquist E.A."/>
            <person name="Lipzen A."/>
            <person name="Lundell T."/>
            <person name="Morin E."/>
            <person name="Murat C."/>
            <person name="Riley R."/>
            <person name="Ohm R."/>
            <person name="Sun H."/>
            <person name="Tunlid A."/>
            <person name="Henrissat B."/>
            <person name="Grigoriev I.V."/>
            <person name="Hibbett D.S."/>
            <person name="Martin F."/>
        </authorList>
    </citation>
    <scope>NUCLEOTIDE SEQUENCE [LARGE SCALE GENOMIC DNA]</scope>
    <source>
        <strain evidence="2">F 1598</strain>
    </source>
</reference>
<evidence type="ECO:0000313" key="2">
    <source>
        <dbReference type="Proteomes" id="UP000054166"/>
    </source>
</evidence>
<keyword evidence="2" id="KW-1185">Reference proteome</keyword>
<reference evidence="1 2" key="1">
    <citation type="submission" date="2014-04" db="EMBL/GenBank/DDBJ databases">
        <authorList>
            <consortium name="DOE Joint Genome Institute"/>
            <person name="Kuo A."/>
            <person name="Tarkka M."/>
            <person name="Buscot F."/>
            <person name="Kohler A."/>
            <person name="Nagy L.G."/>
            <person name="Floudas D."/>
            <person name="Copeland A."/>
            <person name="Barry K.W."/>
            <person name="Cichocki N."/>
            <person name="Veneault-Fourrey C."/>
            <person name="LaButti K."/>
            <person name="Lindquist E.A."/>
            <person name="Lipzen A."/>
            <person name="Lundell T."/>
            <person name="Morin E."/>
            <person name="Murat C."/>
            <person name="Sun H."/>
            <person name="Tunlid A."/>
            <person name="Henrissat B."/>
            <person name="Grigoriev I.V."/>
            <person name="Hibbett D.S."/>
            <person name="Martin F."/>
            <person name="Nordberg H.P."/>
            <person name="Cantor M.N."/>
            <person name="Hua S.X."/>
        </authorList>
    </citation>
    <scope>NUCLEOTIDE SEQUENCE [LARGE SCALE GENOMIC DNA]</scope>
    <source>
        <strain evidence="1 2">F 1598</strain>
    </source>
</reference>
<dbReference type="EMBL" id="KN833036">
    <property type="protein sequence ID" value="KIM76319.1"/>
    <property type="molecule type" value="Genomic_DNA"/>
</dbReference>
<proteinExistence type="predicted"/>
<name>A0A0C3F8S1_PILCF</name>
<accession>A0A0C3F8S1</accession>
<dbReference type="Proteomes" id="UP000054166">
    <property type="component" value="Unassembled WGS sequence"/>
</dbReference>
<dbReference type="InParanoid" id="A0A0C3F8S1"/>
<dbReference type="HOGENOM" id="CLU_1835893_0_0_1"/>